<dbReference type="InterPro" id="IPR014001">
    <property type="entry name" value="Helicase_ATP-bd"/>
</dbReference>
<reference evidence="20" key="1">
    <citation type="submission" date="2020-01" db="EMBL/GenBank/DDBJ databases">
        <title>Genome sequence of Kobresia littledalei, the first chromosome-level genome in the family Cyperaceae.</title>
        <authorList>
            <person name="Qu G."/>
        </authorList>
    </citation>
    <scope>NUCLEOTIDE SEQUENCE</scope>
    <source>
        <strain evidence="20">C.B.Clarke</strain>
        <tissue evidence="20">Leaf</tissue>
    </source>
</reference>
<evidence type="ECO:0000256" key="16">
    <source>
        <dbReference type="SAM" id="MobiDB-lite"/>
    </source>
</evidence>
<gene>
    <name evidence="20" type="ORF">FCM35_KLT06754</name>
</gene>
<dbReference type="InterPro" id="IPR025766">
    <property type="entry name" value="ADD"/>
</dbReference>
<feature type="compositionally biased region" description="Polar residues" evidence="16">
    <location>
        <begin position="110"/>
        <end position="121"/>
    </location>
</feature>
<dbReference type="PROSITE" id="PS51192">
    <property type="entry name" value="HELICASE_ATP_BIND_1"/>
    <property type="match status" value="1"/>
</dbReference>
<dbReference type="PANTHER" id="PTHR45797">
    <property type="entry name" value="RAD54-LIKE"/>
    <property type="match status" value="1"/>
</dbReference>
<dbReference type="InterPro" id="IPR044574">
    <property type="entry name" value="ARIP4-like"/>
</dbReference>
<keyword evidence="11" id="KW-0067">ATP-binding</keyword>
<dbReference type="GO" id="GO:0004386">
    <property type="term" value="F:helicase activity"/>
    <property type="evidence" value="ECO:0007669"/>
    <property type="project" value="UniProtKB-KW"/>
</dbReference>
<feature type="domain" description="PHD-type" evidence="19">
    <location>
        <begin position="495"/>
        <end position="628"/>
    </location>
</feature>
<feature type="compositionally biased region" description="Polar residues" evidence="16">
    <location>
        <begin position="1332"/>
        <end position="1347"/>
    </location>
</feature>
<feature type="region of interest" description="Disordered" evidence="16">
    <location>
        <begin position="620"/>
        <end position="642"/>
    </location>
</feature>
<evidence type="ECO:0000256" key="8">
    <source>
        <dbReference type="ARBA" id="ARBA00022801"/>
    </source>
</evidence>
<keyword evidence="6" id="KW-0547">Nucleotide-binding</keyword>
<evidence type="ECO:0000256" key="11">
    <source>
        <dbReference type="ARBA" id="ARBA00022840"/>
    </source>
</evidence>
<evidence type="ECO:0000256" key="3">
    <source>
        <dbReference type="ARBA" id="ARBA00007025"/>
    </source>
</evidence>
<evidence type="ECO:0000259" key="19">
    <source>
        <dbReference type="PROSITE" id="PS51533"/>
    </source>
</evidence>
<evidence type="ECO:0000256" key="4">
    <source>
        <dbReference type="ARBA" id="ARBA00022454"/>
    </source>
</evidence>
<dbReference type="EMBL" id="SWLB01000016">
    <property type="protein sequence ID" value="KAF3328148.1"/>
    <property type="molecule type" value="Genomic_DNA"/>
</dbReference>
<accession>A0A833R0P4</accession>
<dbReference type="Gene3D" id="3.40.50.10810">
    <property type="entry name" value="Tandem AAA-ATPase domain"/>
    <property type="match status" value="1"/>
</dbReference>
<dbReference type="CDD" id="cd11726">
    <property type="entry name" value="ADDz_ATRX"/>
    <property type="match status" value="1"/>
</dbReference>
<dbReference type="InterPro" id="IPR027417">
    <property type="entry name" value="P-loop_NTPase"/>
</dbReference>
<evidence type="ECO:0000256" key="15">
    <source>
        <dbReference type="ARBA" id="ARBA00031106"/>
    </source>
</evidence>
<comment type="subcellular location">
    <subcellularLocation>
        <location evidence="2">Chromosome</location>
        <location evidence="2">Telomere</location>
    </subcellularLocation>
    <subcellularLocation>
        <location evidence="1">Nucleus</location>
    </subcellularLocation>
</comment>
<dbReference type="GO" id="GO:0005524">
    <property type="term" value="F:ATP binding"/>
    <property type="evidence" value="ECO:0007669"/>
    <property type="project" value="UniProtKB-KW"/>
</dbReference>
<feature type="region of interest" description="Disordered" evidence="16">
    <location>
        <begin position="79"/>
        <end position="98"/>
    </location>
</feature>
<feature type="domain" description="Helicase ATP-binding" evidence="17">
    <location>
        <begin position="754"/>
        <end position="938"/>
    </location>
</feature>
<feature type="compositionally biased region" description="Acidic residues" evidence="16">
    <location>
        <begin position="1073"/>
        <end position="1084"/>
    </location>
</feature>
<evidence type="ECO:0000256" key="9">
    <source>
        <dbReference type="ARBA" id="ARBA00022806"/>
    </source>
</evidence>
<dbReference type="GO" id="GO:0003677">
    <property type="term" value="F:DNA binding"/>
    <property type="evidence" value="ECO:0007669"/>
    <property type="project" value="UniProtKB-KW"/>
</dbReference>
<dbReference type="GO" id="GO:0005634">
    <property type="term" value="C:nucleus"/>
    <property type="evidence" value="ECO:0007669"/>
    <property type="project" value="UniProtKB-SubCell"/>
</dbReference>
<feature type="region of interest" description="Disordered" evidence="16">
    <location>
        <begin position="1"/>
        <end position="24"/>
    </location>
</feature>
<evidence type="ECO:0000256" key="6">
    <source>
        <dbReference type="ARBA" id="ARBA00022741"/>
    </source>
</evidence>
<dbReference type="Pfam" id="PF00271">
    <property type="entry name" value="Helicase_C"/>
    <property type="match status" value="1"/>
</dbReference>
<feature type="region of interest" description="Disordered" evidence="16">
    <location>
        <begin position="1328"/>
        <end position="1347"/>
    </location>
</feature>
<feature type="compositionally biased region" description="Basic residues" evidence="16">
    <location>
        <begin position="393"/>
        <end position="406"/>
    </location>
</feature>
<feature type="region of interest" description="Disordered" evidence="16">
    <location>
        <begin position="443"/>
        <end position="470"/>
    </location>
</feature>
<feature type="compositionally biased region" description="Basic and acidic residues" evidence="16">
    <location>
        <begin position="1058"/>
        <end position="1072"/>
    </location>
</feature>
<dbReference type="PANTHER" id="PTHR45797:SF1">
    <property type="entry name" value="HELICASE ARIP4"/>
    <property type="match status" value="1"/>
</dbReference>
<evidence type="ECO:0000256" key="5">
    <source>
        <dbReference type="ARBA" id="ARBA00022723"/>
    </source>
</evidence>
<dbReference type="SMART" id="SM00490">
    <property type="entry name" value="HELICc"/>
    <property type="match status" value="1"/>
</dbReference>
<dbReference type="InterPro" id="IPR038718">
    <property type="entry name" value="SNF2-like_sf"/>
</dbReference>
<keyword evidence="21" id="KW-1185">Reference proteome</keyword>
<dbReference type="GO" id="GO:0016887">
    <property type="term" value="F:ATP hydrolysis activity"/>
    <property type="evidence" value="ECO:0007669"/>
    <property type="project" value="InterPro"/>
</dbReference>
<feature type="region of interest" description="Disordered" evidence="16">
    <location>
        <begin position="104"/>
        <end position="124"/>
    </location>
</feature>
<feature type="compositionally biased region" description="Acidic residues" evidence="16">
    <location>
        <begin position="83"/>
        <end position="98"/>
    </location>
</feature>
<dbReference type="Pfam" id="PF00176">
    <property type="entry name" value="SNF2-rel_dom"/>
    <property type="match status" value="1"/>
</dbReference>
<evidence type="ECO:0000256" key="13">
    <source>
        <dbReference type="ARBA" id="ARBA00023125"/>
    </source>
</evidence>
<evidence type="ECO:0000256" key="10">
    <source>
        <dbReference type="ARBA" id="ARBA00022833"/>
    </source>
</evidence>
<comment type="caution">
    <text evidence="20">The sequence shown here is derived from an EMBL/GenBank/DDBJ whole genome shotgun (WGS) entry which is preliminary data.</text>
</comment>
<dbReference type="PROSITE" id="PS51194">
    <property type="entry name" value="HELICASE_CTER"/>
    <property type="match status" value="1"/>
</dbReference>
<dbReference type="SMART" id="SM00487">
    <property type="entry name" value="DEXDc"/>
    <property type="match status" value="1"/>
</dbReference>
<dbReference type="GO" id="GO:0000781">
    <property type="term" value="C:chromosome, telomeric region"/>
    <property type="evidence" value="ECO:0007669"/>
    <property type="project" value="UniProtKB-SubCell"/>
</dbReference>
<dbReference type="PROSITE" id="PS51533">
    <property type="entry name" value="ADD"/>
    <property type="match status" value="1"/>
</dbReference>
<dbReference type="Proteomes" id="UP000623129">
    <property type="component" value="Unassembled WGS sequence"/>
</dbReference>
<sequence>MEKNELPKEYESVQFSKEEQGMPMVASGSSADAIIEINGTAVEEHVVLGINCNAEKNDPVNAQLEEVKGNADVQIEINGTEDGLGEEETVHEEEEEGSDSLAMFLDDSGSEQSNKADNESISEVPLTDAEVEEILTEFMEVESKAAEAQESLEKEALAQVEKEVRLELAQNLEGEELDSAVIKEMEAFTLQWEVELDVLETRSAVLLEQLDGAGVDLPSLYKRIESQIPDRCRTEAWKKRAHWVGSRATGEVDESVKIAEEYLQTCRPVRRKHGRLLEEGASGFLAGKLPINGDKPSDDGEASWNSFNQLIKSNKCSDNGFGTSNWASVYLASTPQQAASLGLNFPGVDEVEEIADIEADDADFRSLNELELSEEQKRKYRKVREEDDENRIRRMHHHMKQERTRKKRLQPILISDSTNGYHDTLPENGEANAGTSLKEFGISKRAREEDESELENKKHKAEMTDSSDDEVQVLGSKFNSQVKKAIDVIDLDATITPEKGQSSSFSCTVCSESLKNSSEVHRHPLLAVIVCGSCKFTLAEKIRLEGTDKSGYCKWCWKSEELVNCGSCTMQFCKSCIARNLGEECLSDATTVTTWRCCCCSPSLLENSISQYEKVLGSTSEPSISESGSDHSEAENGVVNRKRRRKKRIRRIIDDAELAEETKSSMAQEKARQEHLKSMQESATKWSSMISSTSPAAVSVVMEDLKEGYIINIAREVDEVAARIPNSISLKLKPHQLSGIRFMWENVIQSVKKAKSGDKGLGCILAHTMGLGKTFQVIAFLYTVMRSVDIGLRTALIVTPVNVLHNWKNEFSKWQPTEVKPLRVFLFGQIPNVKKRLYLLSKWRAKGGVLLMGYVQFRKLLLGKSIRDRDIAAQIFNFLQNGADILVCDEAHLIKNRMAETTQALKQIKTKRRIALTGSPLQNNLMEYYCMVDFVREGYLGSSHEFRNRFQNPIENGQHANSTADDVKVMNQRSHILYENLKGFVQRMDMNVVKKDLPPKTVFVITVKLSQLQRRLYRKFLDAHGYAASSSSDKRASCFFAGYTTLAQIWNHPGLLRMPKENKNSKQDRENFLDDDSSSDDNLDELFPGEKQKMKISDDLPEAEEKWWENLLDEKAFQDPDFSGKMVLLLDILSMSSNLGEKSLIFSQSISTLDLIEFYLSRIPRKGSEEGKFWKQGKDWFRIDGTTLAAERQNLVEKFNEPSNRRVKCALISTRAGSLGINLHAANRVILVDGSWNPTYDLQAIYRVWRYGQKKPVYAYRLLAHGTMEEKIYKRQVTKEGLAARVVDKQQIYRTMSKEEMLHLFDFGDEELLEQSKDLVASSCHDIAGEAGSSNQNKSIPTHDSGSSDGIMMNLLDRYQPSWIVNYHEHETLLQENEAEKLTKEEQEMAWLNYQRSIEWEEVHRTTVLDDYSAERKQTSTSTTANNNNNIVLAPESNNHAPEHVKSSRASNSQPHQTKATPATKNRVATQRKCSNLAHLLMLRSCATKAGNSTTCADCGQEISWETLNRDGRAR</sequence>
<dbReference type="SUPFAM" id="SSF52540">
    <property type="entry name" value="P-loop containing nucleoside triphosphate hydrolases"/>
    <property type="match status" value="2"/>
</dbReference>
<keyword evidence="5" id="KW-0479">Metal-binding</keyword>
<protein>
    <recommendedName>
        <fullName evidence="15">ATP-dependent helicase ATRX</fullName>
    </recommendedName>
</protein>
<feature type="region of interest" description="Disordered" evidence="16">
    <location>
        <begin position="382"/>
        <end position="406"/>
    </location>
</feature>
<keyword evidence="13" id="KW-0238">DNA-binding</keyword>
<feature type="region of interest" description="Disordered" evidence="16">
    <location>
        <begin position="1415"/>
        <end position="1470"/>
    </location>
</feature>
<dbReference type="CDD" id="cd18793">
    <property type="entry name" value="SF2_C_SNF"/>
    <property type="match status" value="1"/>
</dbReference>
<feature type="domain" description="Helicase C-terminal" evidence="18">
    <location>
        <begin position="1131"/>
        <end position="1300"/>
    </location>
</feature>
<dbReference type="InterPro" id="IPR001650">
    <property type="entry name" value="Helicase_C-like"/>
</dbReference>
<evidence type="ECO:0000313" key="21">
    <source>
        <dbReference type="Proteomes" id="UP000623129"/>
    </source>
</evidence>
<name>A0A833R0P4_9POAL</name>
<feature type="compositionally biased region" description="Polar residues" evidence="16">
    <location>
        <begin position="1448"/>
        <end position="1470"/>
    </location>
</feature>
<dbReference type="GO" id="GO:0008270">
    <property type="term" value="F:zinc ion binding"/>
    <property type="evidence" value="ECO:0007669"/>
    <property type="project" value="UniProtKB-KW"/>
</dbReference>
<evidence type="ECO:0000259" key="17">
    <source>
        <dbReference type="PROSITE" id="PS51192"/>
    </source>
</evidence>
<keyword evidence="12" id="KW-0779">Telomere</keyword>
<keyword evidence="8" id="KW-0378">Hydrolase</keyword>
<dbReference type="InterPro" id="IPR049730">
    <property type="entry name" value="SNF2/RAD54-like_C"/>
</dbReference>
<evidence type="ECO:0000256" key="1">
    <source>
        <dbReference type="ARBA" id="ARBA00004123"/>
    </source>
</evidence>
<feature type="compositionally biased region" description="Low complexity" evidence="16">
    <location>
        <begin position="1419"/>
        <end position="1430"/>
    </location>
</feature>
<evidence type="ECO:0000256" key="7">
    <source>
        <dbReference type="ARBA" id="ARBA00022771"/>
    </source>
</evidence>
<keyword evidence="7" id="KW-0863">Zinc-finger</keyword>
<keyword evidence="9" id="KW-0347">Helicase</keyword>
<feature type="compositionally biased region" description="Basic and acidic residues" evidence="16">
    <location>
        <begin position="1"/>
        <end position="20"/>
    </location>
</feature>
<dbReference type="Gene3D" id="3.40.50.300">
    <property type="entry name" value="P-loop containing nucleotide triphosphate hydrolases"/>
    <property type="match status" value="1"/>
</dbReference>
<keyword evidence="14" id="KW-0539">Nucleus</keyword>
<evidence type="ECO:0000313" key="20">
    <source>
        <dbReference type="EMBL" id="KAF3328148.1"/>
    </source>
</evidence>
<keyword evidence="4" id="KW-0158">Chromosome</keyword>
<evidence type="ECO:0000256" key="2">
    <source>
        <dbReference type="ARBA" id="ARBA00004574"/>
    </source>
</evidence>
<dbReference type="InterPro" id="IPR000330">
    <property type="entry name" value="SNF2_N"/>
</dbReference>
<feature type="region of interest" description="Disordered" evidence="16">
    <location>
        <begin position="1057"/>
        <end position="1086"/>
    </location>
</feature>
<evidence type="ECO:0000259" key="18">
    <source>
        <dbReference type="PROSITE" id="PS51194"/>
    </source>
</evidence>
<evidence type="ECO:0000256" key="14">
    <source>
        <dbReference type="ARBA" id="ARBA00023242"/>
    </source>
</evidence>
<comment type="similarity">
    <text evidence="3">Belongs to the SNF2/RAD54 helicase family.</text>
</comment>
<evidence type="ECO:0000256" key="12">
    <source>
        <dbReference type="ARBA" id="ARBA00022895"/>
    </source>
</evidence>
<organism evidence="20 21">
    <name type="scientific">Carex littledalei</name>
    <dbReference type="NCBI Taxonomy" id="544730"/>
    <lineage>
        <taxon>Eukaryota</taxon>
        <taxon>Viridiplantae</taxon>
        <taxon>Streptophyta</taxon>
        <taxon>Embryophyta</taxon>
        <taxon>Tracheophyta</taxon>
        <taxon>Spermatophyta</taxon>
        <taxon>Magnoliopsida</taxon>
        <taxon>Liliopsida</taxon>
        <taxon>Poales</taxon>
        <taxon>Cyperaceae</taxon>
        <taxon>Cyperoideae</taxon>
        <taxon>Cariceae</taxon>
        <taxon>Carex</taxon>
        <taxon>Carex subgen. Euthyceras</taxon>
    </lineage>
</organism>
<dbReference type="OrthoDB" id="2020972at2759"/>
<keyword evidence="10" id="KW-0862">Zinc</keyword>
<proteinExistence type="inferred from homology"/>